<dbReference type="PROSITE" id="PS50267">
    <property type="entry name" value="NA_NEUROTRAN_SYMP_3"/>
    <property type="match status" value="1"/>
</dbReference>
<evidence type="ECO:0000256" key="16">
    <source>
        <dbReference type="SAM" id="Phobius"/>
    </source>
</evidence>
<evidence type="ECO:0000256" key="9">
    <source>
        <dbReference type="ARBA" id="ARBA00023065"/>
    </source>
</evidence>
<feature type="transmembrane region" description="Helical" evidence="16">
    <location>
        <begin position="109"/>
        <end position="131"/>
    </location>
</feature>
<keyword evidence="15" id="KW-1015">Disulfide bond</keyword>
<sequence length="171" mass="19014">MYGGAYLYLTIALHILVGLPILYIQMLVGRVTGKDTYLLIKGFGRAYTSLAVLMILNLVLTLAMAVPFLAQILYYFILSFNVELPWAECDESWALTNCVPVAHLTTEVLMLLTTIMSYLIALVFCTPGGYYVLQLLDFISVCVINNLIALVFLVAVLCVFGVREFVAIIQD</sequence>
<dbReference type="Pfam" id="PF00209">
    <property type="entry name" value="SNF"/>
    <property type="match status" value="1"/>
</dbReference>
<feature type="disulfide bond" evidence="15">
    <location>
        <begin position="89"/>
        <end position="98"/>
    </location>
</feature>
<dbReference type="OrthoDB" id="6699552at2759"/>
<keyword evidence="5" id="KW-0769">Symport</keyword>
<feature type="transmembrane region" description="Helical" evidence="16">
    <location>
        <begin position="50"/>
        <end position="77"/>
    </location>
</feature>
<dbReference type="PANTHER" id="PTHR11616:SF321">
    <property type="entry name" value="SODIUM-DEPENDENT NUTRIENT AMINO ACID TRANSPORTER 1-RELATED"/>
    <property type="match status" value="1"/>
</dbReference>
<keyword evidence="12" id="KW-0739">Sodium transport</keyword>
<evidence type="ECO:0000256" key="2">
    <source>
        <dbReference type="ARBA" id="ARBA00006459"/>
    </source>
</evidence>
<evidence type="ECO:0000256" key="6">
    <source>
        <dbReference type="ARBA" id="ARBA00022970"/>
    </source>
</evidence>
<dbReference type="GO" id="GO:0015179">
    <property type="term" value="F:L-amino acid transmembrane transporter activity"/>
    <property type="evidence" value="ECO:0007669"/>
    <property type="project" value="TreeGrafter"/>
</dbReference>
<dbReference type="GeneID" id="108666707"/>
<dbReference type="KEGG" id="hazt:108666707"/>
<dbReference type="GO" id="GO:0089718">
    <property type="term" value="P:amino acid import across plasma membrane"/>
    <property type="evidence" value="ECO:0007669"/>
    <property type="project" value="TreeGrafter"/>
</dbReference>
<evidence type="ECO:0000256" key="5">
    <source>
        <dbReference type="ARBA" id="ARBA00022847"/>
    </source>
</evidence>
<evidence type="ECO:0000256" key="10">
    <source>
        <dbReference type="ARBA" id="ARBA00023136"/>
    </source>
</evidence>
<evidence type="ECO:0000256" key="3">
    <source>
        <dbReference type="ARBA" id="ARBA00022448"/>
    </source>
</evidence>
<evidence type="ECO:0000256" key="8">
    <source>
        <dbReference type="ARBA" id="ARBA00023053"/>
    </source>
</evidence>
<keyword evidence="4 16" id="KW-0812">Transmembrane</keyword>
<dbReference type="GO" id="GO:0005283">
    <property type="term" value="F:amino acid:sodium symporter activity"/>
    <property type="evidence" value="ECO:0007669"/>
    <property type="project" value="TreeGrafter"/>
</dbReference>
<dbReference type="AlphaFoldDB" id="A0A979FFK1"/>
<evidence type="ECO:0000256" key="14">
    <source>
        <dbReference type="ARBA" id="ARBA00040215"/>
    </source>
</evidence>
<evidence type="ECO:0000256" key="11">
    <source>
        <dbReference type="ARBA" id="ARBA00023180"/>
    </source>
</evidence>
<keyword evidence="11" id="KW-0325">Glycoprotein</keyword>
<keyword evidence="10 16" id="KW-0472">Membrane</keyword>
<evidence type="ECO:0000256" key="13">
    <source>
        <dbReference type="ARBA" id="ARBA00037785"/>
    </source>
</evidence>
<evidence type="ECO:0000256" key="12">
    <source>
        <dbReference type="ARBA" id="ARBA00023201"/>
    </source>
</evidence>
<dbReference type="PANTHER" id="PTHR11616">
    <property type="entry name" value="SODIUM/CHLORIDE DEPENDENT TRANSPORTER"/>
    <property type="match status" value="1"/>
</dbReference>
<dbReference type="InterPro" id="IPR037272">
    <property type="entry name" value="SNS_sf"/>
</dbReference>
<accession>A0A979FFK1</accession>
<comment type="subcellular location">
    <subcellularLocation>
        <location evidence="1">Membrane</location>
        <topology evidence="1">Multi-pass membrane protein</topology>
    </subcellularLocation>
</comment>
<keyword evidence="3" id="KW-0813">Transport</keyword>
<feature type="transmembrane region" description="Helical" evidence="16">
    <location>
        <begin position="138"/>
        <end position="162"/>
    </location>
</feature>
<comment type="function">
    <text evidence="13">Unusual broad substrate spectrum amino acid:sodium cotransporter that promotes absorption of the D isomers of essential amino acids. Neutral amino acids are the preferred substrates, especially methionine and phenylalanine.</text>
</comment>
<dbReference type="InterPro" id="IPR000175">
    <property type="entry name" value="Na/ntran_symport"/>
</dbReference>
<evidence type="ECO:0000256" key="1">
    <source>
        <dbReference type="ARBA" id="ARBA00004141"/>
    </source>
</evidence>
<evidence type="ECO:0000313" key="18">
    <source>
        <dbReference type="RefSeq" id="XP_047735478.1"/>
    </source>
</evidence>
<organism evidence="17 18">
    <name type="scientific">Hyalella azteca</name>
    <name type="common">Amphipod</name>
    <dbReference type="NCBI Taxonomy" id="294128"/>
    <lineage>
        <taxon>Eukaryota</taxon>
        <taxon>Metazoa</taxon>
        <taxon>Ecdysozoa</taxon>
        <taxon>Arthropoda</taxon>
        <taxon>Crustacea</taxon>
        <taxon>Multicrustacea</taxon>
        <taxon>Malacostraca</taxon>
        <taxon>Eumalacostraca</taxon>
        <taxon>Peracarida</taxon>
        <taxon>Amphipoda</taxon>
        <taxon>Senticaudata</taxon>
        <taxon>Talitrida</taxon>
        <taxon>Talitroidea</taxon>
        <taxon>Hyalellidae</taxon>
        <taxon>Hyalella</taxon>
    </lineage>
</organism>
<dbReference type="GO" id="GO:0005886">
    <property type="term" value="C:plasma membrane"/>
    <property type="evidence" value="ECO:0007669"/>
    <property type="project" value="TreeGrafter"/>
</dbReference>
<gene>
    <name evidence="18" type="primary">LOC108666707</name>
</gene>
<keyword evidence="17" id="KW-1185">Reference proteome</keyword>
<keyword evidence="9" id="KW-0406">Ion transport</keyword>
<protein>
    <recommendedName>
        <fullName evidence="14">Sodium-dependent nutrient amino acid transporter 1</fullName>
    </recommendedName>
</protein>
<keyword evidence="7 16" id="KW-1133">Transmembrane helix</keyword>
<feature type="transmembrane region" description="Helical" evidence="16">
    <location>
        <begin position="6"/>
        <end position="29"/>
    </location>
</feature>
<dbReference type="SUPFAM" id="SSF161070">
    <property type="entry name" value="SNF-like"/>
    <property type="match status" value="2"/>
</dbReference>
<reference evidence="18" key="1">
    <citation type="submission" date="2025-08" db="UniProtKB">
        <authorList>
            <consortium name="RefSeq"/>
        </authorList>
    </citation>
    <scope>IDENTIFICATION</scope>
    <source>
        <tissue evidence="18">Whole organism</tissue>
    </source>
</reference>
<dbReference type="Proteomes" id="UP000694843">
    <property type="component" value="Unplaced"/>
</dbReference>
<keyword evidence="6" id="KW-0029">Amino-acid transport</keyword>
<keyword evidence="8" id="KW-0915">Sodium</keyword>
<dbReference type="RefSeq" id="XP_047735478.1">
    <property type="nucleotide sequence ID" value="XM_047879522.1"/>
</dbReference>
<evidence type="ECO:0000256" key="4">
    <source>
        <dbReference type="ARBA" id="ARBA00022692"/>
    </source>
</evidence>
<name>A0A979FFK1_HYAAZ</name>
<evidence type="ECO:0000256" key="15">
    <source>
        <dbReference type="PIRSR" id="PIRSR600175-2"/>
    </source>
</evidence>
<comment type="similarity">
    <text evidence="2">Belongs to the sodium:neurotransmitter symporter (SNF) (TC 2.A.22) family.</text>
</comment>
<proteinExistence type="inferred from homology"/>
<evidence type="ECO:0000313" key="17">
    <source>
        <dbReference type="Proteomes" id="UP000694843"/>
    </source>
</evidence>
<evidence type="ECO:0000256" key="7">
    <source>
        <dbReference type="ARBA" id="ARBA00022989"/>
    </source>
</evidence>